<dbReference type="FunCoup" id="H3ATV5">
    <property type="interactions" value="1055"/>
</dbReference>
<keyword evidence="5" id="KW-1185">Reference proteome</keyword>
<dbReference type="EMBL" id="AFYH01092089">
    <property type="status" value="NOT_ANNOTATED_CDS"/>
    <property type="molecule type" value="Genomic_DNA"/>
</dbReference>
<accession>H3ATV5</accession>
<dbReference type="Pfam" id="PF25769">
    <property type="entry name" value="PLK4_bind_CEP152"/>
    <property type="match status" value="1"/>
</dbReference>
<sequence length="1399" mass="164033">MSIDFDSGALQTQQEEEEYDREDYAREQELQQLLTDLPDDMLEDSTDFSSPELNCSVCSVNDQSAEHLWEEERNWNNHPGITEQENFKDDFRQNQYHEQYLYQRNEQGENHSHQLNGEPHVNGWSEPHNGGEHEHICGNERYSYASTEGGGTSGKEYAAGDGYNGAHHYRQASDYCLPELYPSCTNGKWQEMNSNQGKTAGYLNEQKEHFQYFIAPEHATSRDLESYKVKYNPCQPDTQHKNHINHEETKRLDQRFEELQSEFLETSENSLENQQLAQLQVLYKARGRQLEELRQKLEESIRENRCLHHQRALVEDEKKGFALSLQESKKLLQNGKETELQFQGQIKVLETKVLTLTTSEEEALKKMKIAEAAMESMQQQLMDLCHSESLTRAREQHETAITALRQKYEEKILALQQKIDEMSSALAEQKEVRHCLEEHIKQLERQEEEAKLEKADLINRLTKSLEESQKQCSDLLQTGTVQEINQLRFQLQQTQSAKNISDGMIKSLQEELTELKEQISLYESAAKFGIFVSDPSGETEIQMSESYMELGIKRVNWKTSKSHSRVQYGASDENLSQDDLILDLKAELQRLLNSIKIKRSQVIQFQNDLKESQRQISELKKKLETAEKLARDHEVRASSLQKQLDQSYPSSFATDKDIQEKMDMLKKENQTLQQEIENNRQQIQQLMANEEKLKVLNQELCNEMRQMVQDFDQDKQADNERYERIYQHHHEDVKSCLRKELLEKHTIEKEHLTHIYEEQLSHLRAKLEELNQKMSEVQECYITICREKETLEETLKEKLEQELKSKEDQIKEQAKEAEKNWQLQLDKTMEEMKRKHLVDTEDCGCQTEQSSAISLQELEAQLESQKQSTEEKNECLKEALEKLEVELERKHQESVAKQVETALTKAHARWVQELTSLAEYKFNLRAEKEKWDKEHEQDVAKQVSIILNVAEDKWLKKHLKELEEFGANTKNEELQEKVTSLERELKLRKEQHAALLKAELAKARAEWSKEKQEEINRIHELNERDYRTFLDNHRNKISEALAAAKEDFERQKNDLLAHKVAEIRKLLDEKQKEWTVHETKKLQLERQQCQNETVAEIKLLLREIQDQLPNESPWNEKLCSTPKQSPRVFNDEMSACLHKAFKDMVYKIVEAAKQEWNEKSEEKLVCAIKEAELRHEQNMKASKLFFDKQTSSDPEEKPCSEHCFEQHEKLKRKLEKACKQLQFIVKDHKVKVQQLKEKHEIATQAIKEKGELKRKLQEIKATCNTAVKRSQEGKNSSENCRLCSGEGLKEMRAQYMMAVDKIREDMLCYIKESKERASEMLRTEVLRERQETARKMRKYYLICLQQLLIDNGKNEGAERKIMNAASKLATMAKALETPLPTRICNKDNGTTGMNELYIS</sequence>
<evidence type="ECO:0000256" key="2">
    <source>
        <dbReference type="SAM" id="MobiDB-lite"/>
    </source>
</evidence>
<dbReference type="InterPro" id="IPR057664">
    <property type="entry name" value="CEP152_PLK4_bind"/>
</dbReference>
<feature type="region of interest" description="Disordered" evidence="2">
    <location>
        <begin position="1"/>
        <end position="38"/>
    </location>
</feature>
<evidence type="ECO:0000259" key="3">
    <source>
        <dbReference type="Pfam" id="PF25770"/>
    </source>
</evidence>
<dbReference type="Ensembl" id="ENSLACT00000013172.1">
    <property type="protein sequence ID" value="ENSLACP00000013076.1"/>
    <property type="gene ID" value="ENSLACG00000011519.1"/>
</dbReference>
<dbReference type="PANTHER" id="PTHR10337:SF6">
    <property type="entry name" value="CENTROSOMAL PROTEIN OF 152 KDA"/>
    <property type="match status" value="1"/>
</dbReference>
<organism evidence="4 5">
    <name type="scientific">Latimeria chalumnae</name>
    <name type="common">Coelacanth</name>
    <dbReference type="NCBI Taxonomy" id="7897"/>
    <lineage>
        <taxon>Eukaryota</taxon>
        <taxon>Metazoa</taxon>
        <taxon>Chordata</taxon>
        <taxon>Craniata</taxon>
        <taxon>Vertebrata</taxon>
        <taxon>Euteleostomi</taxon>
        <taxon>Coelacanthiformes</taxon>
        <taxon>Coelacanthidae</taxon>
        <taxon>Latimeria</taxon>
    </lineage>
</organism>
<dbReference type="GeneTree" id="ENSGT00950000182870"/>
<dbReference type="GO" id="GO:0005813">
    <property type="term" value="C:centrosome"/>
    <property type="evidence" value="ECO:0007669"/>
    <property type="project" value="TreeGrafter"/>
</dbReference>
<feature type="coiled-coil region" evidence="1">
    <location>
        <begin position="276"/>
        <end position="310"/>
    </location>
</feature>
<dbReference type="InParanoid" id="H3ATV5"/>
<dbReference type="HOGENOM" id="CLU_003346_0_0_1"/>
<evidence type="ECO:0000256" key="1">
    <source>
        <dbReference type="SAM" id="Coils"/>
    </source>
</evidence>
<evidence type="ECO:0000313" key="4">
    <source>
        <dbReference type="Ensembl" id="ENSLACP00000013076.1"/>
    </source>
</evidence>
<protein>
    <submittedName>
        <fullName evidence="4">Centrosomal protein 152</fullName>
    </submittedName>
</protein>
<dbReference type="OMA" id="CQSGHTS"/>
<feature type="coiled-coil region" evidence="1">
    <location>
        <begin position="753"/>
        <end position="900"/>
    </location>
</feature>
<reference evidence="4" key="3">
    <citation type="submission" date="2025-09" db="UniProtKB">
        <authorList>
            <consortium name="Ensembl"/>
        </authorList>
    </citation>
    <scope>IDENTIFICATION</scope>
</reference>
<feature type="coiled-coil region" evidence="1">
    <location>
        <begin position="581"/>
        <end position="703"/>
    </location>
</feature>
<feature type="coiled-coil region" evidence="1">
    <location>
        <begin position="964"/>
        <end position="1073"/>
    </location>
</feature>
<proteinExistence type="predicted"/>
<dbReference type="InterPro" id="IPR057659">
    <property type="entry name" value="CEP152_CC"/>
</dbReference>
<name>H3ATV5_LATCH</name>
<evidence type="ECO:0000313" key="5">
    <source>
        <dbReference type="Proteomes" id="UP000008672"/>
    </source>
</evidence>
<dbReference type="eggNOG" id="ENOG502QT0E">
    <property type="taxonomic scope" value="Eukaryota"/>
</dbReference>
<gene>
    <name evidence="4" type="primary">CEP152</name>
</gene>
<dbReference type="PANTHER" id="PTHR10337">
    <property type="entry name" value="SHC TRANSFORMING PROTEIN"/>
    <property type="match status" value="1"/>
</dbReference>
<dbReference type="Pfam" id="PF25770">
    <property type="entry name" value="CC_CEP63-bind_CEP152"/>
    <property type="match status" value="1"/>
</dbReference>
<dbReference type="Proteomes" id="UP000008672">
    <property type="component" value="Unassembled WGS sequence"/>
</dbReference>
<feature type="coiled-coil region" evidence="1">
    <location>
        <begin position="1207"/>
        <end position="1262"/>
    </location>
</feature>
<reference evidence="5" key="1">
    <citation type="submission" date="2011-08" db="EMBL/GenBank/DDBJ databases">
        <title>The draft genome of Latimeria chalumnae.</title>
        <authorList>
            <person name="Di Palma F."/>
            <person name="Alfoldi J."/>
            <person name="Johnson J."/>
            <person name="Berlin A."/>
            <person name="Gnerre S."/>
            <person name="Jaffe D."/>
            <person name="MacCallum I."/>
            <person name="Young S."/>
            <person name="Walker B.J."/>
            <person name="Lander E."/>
            <person name="Lindblad-Toh K."/>
        </authorList>
    </citation>
    <scope>NUCLEOTIDE SEQUENCE [LARGE SCALE GENOMIC DNA]</scope>
    <source>
        <strain evidence="5">Wild caught</strain>
    </source>
</reference>
<reference evidence="4" key="2">
    <citation type="submission" date="2025-08" db="UniProtKB">
        <authorList>
            <consortium name="Ensembl"/>
        </authorList>
    </citation>
    <scope>IDENTIFICATION</scope>
</reference>
<dbReference type="InterPro" id="IPR051235">
    <property type="entry name" value="CEP152/SHC-Transforming"/>
</dbReference>
<dbReference type="STRING" id="7897.ENSLACP00000013076"/>
<feature type="domain" description="CEP152 CEP63 binding coiled coil" evidence="3">
    <location>
        <begin position="1288"/>
        <end position="1338"/>
    </location>
</feature>
<keyword evidence="1" id="KW-0175">Coiled coil</keyword>
<dbReference type="GO" id="GO:0007099">
    <property type="term" value="P:centriole replication"/>
    <property type="evidence" value="ECO:0007669"/>
    <property type="project" value="TreeGrafter"/>
</dbReference>
<feature type="coiled-coil region" evidence="1">
    <location>
        <begin position="360"/>
        <end position="525"/>
    </location>
</feature>
<dbReference type="EMBL" id="AFYH01092091">
    <property type="status" value="NOT_ANNOTATED_CDS"/>
    <property type="molecule type" value="Genomic_DNA"/>
</dbReference>
<dbReference type="EMBL" id="AFYH01092090">
    <property type="status" value="NOT_ANNOTATED_CDS"/>
    <property type="molecule type" value="Genomic_DNA"/>
</dbReference>